<keyword evidence="3" id="KW-1185">Reference proteome</keyword>
<accession>A0A4Q1BKA3</accession>
<dbReference type="AlphaFoldDB" id="A0A4Q1BKA3"/>
<feature type="region of interest" description="Disordered" evidence="1">
    <location>
        <begin position="112"/>
        <end position="203"/>
    </location>
</feature>
<feature type="region of interest" description="Disordered" evidence="1">
    <location>
        <begin position="69"/>
        <end position="99"/>
    </location>
</feature>
<evidence type="ECO:0000313" key="3">
    <source>
        <dbReference type="Proteomes" id="UP000289152"/>
    </source>
</evidence>
<name>A0A4Q1BKA3_TREME</name>
<evidence type="ECO:0000313" key="2">
    <source>
        <dbReference type="EMBL" id="RXK38149.1"/>
    </source>
</evidence>
<feature type="compositionally biased region" description="Polar residues" evidence="1">
    <location>
        <begin position="20"/>
        <end position="36"/>
    </location>
</feature>
<sequence>MSGFWTNWPSAKPKLDDTSHPSQSPAKRGDSSNNVTDGDRTPTAEYRFPHWTNSSFHTNQHTLAQRVPPVFNHTGSSVPSVSSCTTSHDTPQPGNYSKPPYPYSYSSTQYHSNPPPMNMINSQGQTHLPQPPHTPPSQIRSAFLTNSNQGLGQSNNSPMGPPTPVSQAGSPIKGVSPVQPGRKGWGPYYTPGAPGQRYRYRPV</sequence>
<organism evidence="2 3">
    <name type="scientific">Tremella mesenterica</name>
    <name type="common">Jelly fungus</name>
    <dbReference type="NCBI Taxonomy" id="5217"/>
    <lineage>
        <taxon>Eukaryota</taxon>
        <taxon>Fungi</taxon>
        <taxon>Dikarya</taxon>
        <taxon>Basidiomycota</taxon>
        <taxon>Agaricomycotina</taxon>
        <taxon>Tremellomycetes</taxon>
        <taxon>Tremellales</taxon>
        <taxon>Tremellaceae</taxon>
        <taxon>Tremella</taxon>
    </lineage>
</organism>
<dbReference type="Proteomes" id="UP000289152">
    <property type="component" value="Unassembled WGS sequence"/>
</dbReference>
<protein>
    <submittedName>
        <fullName evidence="2">Uncharacterized protein</fullName>
    </submittedName>
</protein>
<gene>
    <name evidence="2" type="ORF">M231_04610</name>
</gene>
<dbReference type="EMBL" id="SDIL01000053">
    <property type="protein sequence ID" value="RXK38149.1"/>
    <property type="molecule type" value="Genomic_DNA"/>
</dbReference>
<proteinExistence type="predicted"/>
<comment type="caution">
    <text evidence="2">The sequence shown here is derived from an EMBL/GenBank/DDBJ whole genome shotgun (WGS) entry which is preliminary data.</text>
</comment>
<feature type="compositionally biased region" description="Low complexity" evidence="1">
    <location>
        <begin position="76"/>
        <end position="87"/>
    </location>
</feature>
<dbReference type="InParanoid" id="A0A4Q1BKA3"/>
<feature type="compositionally biased region" description="Low complexity" evidence="1">
    <location>
        <begin position="146"/>
        <end position="157"/>
    </location>
</feature>
<feature type="region of interest" description="Disordered" evidence="1">
    <location>
        <begin position="1"/>
        <end position="54"/>
    </location>
</feature>
<evidence type="ECO:0000256" key="1">
    <source>
        <dbReference type="SAM" id="MobiDB-lite"/>
    </source>
</evidence>
<reference evidence="2 3" key="1">
    <citation type="submission" date="2016-06" db="EMBL/GenBank/DDBJ databases">
        <title>Evolution of pathogenesis and genome organization in the Tremellales.</title>
        <authorList>
            <person name="Cuomo C."/>
            <person name="Litvintseva A."/>
            <person name="Heitman J."/>
            <person name="Chen Y."/>
            <person name="Sun S."/>
            <person name="Springer D."/>
            <person name="Dromer F."/>
            <person name="Young S."/>
            <person name="Zeng Q."/>
            <person name="Chapman S."/>
            <person name="Gujja S."/>
            <person name="Saif S."/>
            <person name="Birren B."/>
        </authorList>
    </citation>
    <scope>NUCLEOTIDE SEQUENCE [LARGE SCALE GENOMIC DNA]</scope>
    <source>
        <strain evidence="2 3">ATCC 28783</strain>
    </source>
</reference>